<name>W2V051_9RICK</name>
<dbReference type="CDD" id="cd06261">
    <property type="entry name" value="TM_PBP2"/>
    <property type="match status" value="1"/>
</dbReference>
<feature type="transmembrane region" description="Helical" evidence="5">
    <location>
        <begin position="308"/>
        <end position="333"/>
    </location>
</feature>
<keyword evidence="2 5" id="KW-0812">Transmembrane</keyword>
<reference evidence="7 8" key="1">
    <citation type="journal article" date="2013" name="PLoS ONE">
        <title>Bacterial endosymbiosis in a chordate host: long-term co-evolution and conservation of secondary metabolism.</title>
        <authorList>
            <person name="Kwan J.C."/>
            <person name="Schmidt E.W."/>
        </authorList>
    </citation>
    <scope>NUCLEOTIDE SEQUENCE [LARGE SCALE GENOMIC DNA]</scope>
    <source>
        <strain evidence="8">L6</strain>
    </source>
</reference>
<dbReference type="GO" id="GO:0055085">
    <property type="term" value="P:transmembrane transport"/>
    <property type="evidence" value="ECO:0007669"/>
    <property type="project" value="InterPro"/>
</dbReference>
<evidence type="ECO:0000256" key="1">
    <source>
        <dbReference type="ARBA" id="ARBA00004651"/>
    </source>
</evidence>
<sequence>MRLVGEKHVALLIRSRKNKDIFWACIAGLSLAVPFMFFIWVAVVSVNKSMIALTKTKIVVNCEIDHNHLNDKGHVMEKITQCMQVYDPSIVVEDVRNIFSLYLFPEVQHFLQLGETNMELTASYSIALGYRDFLSSLLINKSSCDSNDDYVYEKLISSLYEHKCIKRVLNYDLIKNGDSIEPVFAGIRSAMLGSMAMLSVCLLFAAPIGVLTAIYLQEILPCNSKFKMFLELGISNLASTPSIIFGIFGLSLYINYFGVGRGTILVGALTLLFVVLPTVVISTREGLAAVPYTIREAALALGASKLQVVFHFLLPMSMNSVISGILLGMARIIGETAPLILVGMSAFVREFNVFSNNIVLPVQIYNWSQRPESFFIALTHILIIILILVLLVFNIIADIFRRKSNTY</sequence>
<dbReference type="InterPro" id="IPR000515">
    <property type="entry name" value="MetI-like"/>
</dbReference>
<evidence type="ECO:0000256" key="2">
    <source>
        <dbReference type="ARBA" id="ARBA00022692"/>
    </source>
</evidence>
<evidence type="ECO:0000256" key="5">
    <source>
        <dbReference type="RuleBase" id="RU363032"/>
    </source>
</evidence>
<organism evidence="7 8">
    <name type="scientific">Candidatus Xenolissoclinum pacificiensis L6</name>
    <dbReference type="NCBI Taxonomy" id="1401685"/>
    <lineage>
        <taxon>Bacteria</taxon>
        <taxon>Pseudomonadati</taxon>
        <taxon>Pseudomonadota</taxon>
        <taxon>Alphaproteobacteria</taxon>
        <taxon>Rickettsiales</taxon>
        <taxon>Anaplasmataceae</taxon>
        <taxon>Candidatus Xenolissoclinum</taxon>
    </lineage>
</organism>
<gene>
    <name evidence="7" type="primary">pstA</name>
    <name evidence="7" type="ORF">P857_107</name>
</gene>
<feature type="transmembrane region" description="Helical" evidence="5">
    <location>
        <begin position="237"/>
        <end position="258"/>
    </location>
</feature>
<comment type="caution">
    <text evidence="7">The sequence shown here is derived from an EMBL/GenBank/DDBJ whole genome shotgun (WGS) entry which is preliminary data.</text>
</comment>
<feature type="transmembrane region" description="Helical" evidence="5">
    <location>
        <begin position="264"/>
        <end position="287"/>
    </location>
</feature>
<dbReference type="PATRIC" id="fig|1401685.3.peg.927"/>
<comment type="subcellular location">
    <subcellularLocation>
        <location evidence="1 5">Cell membrane</location>
        <topology evidence="1 5">Multi-pass membrane protein</topology>
    </subcellularLocation>
</comment>
<comment type="similarity">
    <text evidence="5">Belongs to the binding-protein-dependent transport system permease family.</text>
</comment>
<dbReference type="PANTHER" id="PTHR43470:SF3">
    <property type="entry name" value="PHOSPHATE TRANSPORT SYSTEM PERMEASE PROTEIN PSTA-RELATED"/>
    <property type="match status" value="1"/>
</dbReference>
<dbReference type="STRING" id="1401685.P857_107"/>
<dbReference type="EMBL" id="AXCJ01000009">
    <property type="protein sequence ID" value="ETO91032.1"/>
    <property type="molecule type" value="Genomic_DNA"/>
</dbReference>
<dbReference type="AlphaFoldDB" id="W2V051"/>
<dbReference type="PANTHER" id="PTHR43470">
    <property type="entry name" value="PHOSPHATE TRANSPORT SYSTEM PERMEASE PROTEIN PSTA-RELATED"/>
    <property type="match status" value="1"/>
</dbReference>
<keyword evidence="4 5" id="KW-0472">Membrane</keyword>
<keyword evidence="5" id="KW-0813">Transport</keyword>
<dbReference type="GO" id="GO:0005886">
    <property type="term" value="C:plasma membrane"/>
    <property type="evidence" value="ECO:0007669"/>
    <property type="project" value="UniProtKB-SubCell"/>
</dbReference>
<keyword evidence="3 5" id="KW-1133">Transmembrane helix</keyword>
<evidence type="ECO:0000313" key="7">
    <source>
        <dbReference type="EMBL" id="ETO91032.1"/>
    </source>
</evidence>
<protein>
    <submittedName>
        <fullName evidence="7">Phosphate ABC transporter permease protein</fullName>
    </submittedName>
</protein>
<accession>W2V051</accession>
<dbReference type="Pfam" id="PF00528">
    <property type="entry name" value="BPD_transp_1"/>
    <property type="match status" value="1"/>
</dbReference>
<evidence type="ECO:0000259" key="6">
    <source>
        <dbReference type="PROSITE" id="PS50928"/>
    </source>
</evidence>
<feature type="domain" description="ABC transmembrane type-1" evidence="6">
    <location>
        <begin position="191"/>
        <end position="397"/>
    </location>
</feature>
<evidence type="ECO:0000256" key="4">
    <source>
        <dbReference type="ARBA" id="ARBA00023136"/>
    </source>
</evidence>
<proteinExistence type="inferred from homology"/>
<feature type="transmembrane region" description="Helical" evidence="5">
    <location>
        <begin position="374"/>
        <end position="397"/>
    </location>
</feature>
<feature type="transmembrane region" description="Helical" evidence="5">
    <location>
        <begin position="21"/>
        <end position="43"/>
    </location>
</feature>
<dbReference type="PROSITE" id="PS50928">
    <property type="entry name" value="ABC_TM1"/>
    <property type="match status" value="1"/>
</dbReference>
<keyword evidence="8" id="KW-1185">Reference proteome</keyword>
<dbReference type="InterPro" id="IPR035906">
    <property type="entry name" value="MetI-like_sf"/>
</dbReference>
<feature type="transmembrane region" description="Helical" evidence="5">
    <location>
        <begin position="195"/>
        <end position="216"/>
    </location>
</feature>
<dbReference type="Gene3D" id="1.10.3720.10">
    <property type="entry name" value="MetI-like"/>
    <property type="match status" value="1"/>
</dbReference>
<evidence type="ECO:0000256" key="3">
    <source>
        <dbReference type="ARBA" id="ARBA00022989"/>
    </source>
</evidence>
<dbReference type="SUPFAM" id="SSF161098">
    <property type="entry name" value="MetI-like"/>
    <property type="match status" value="1"/>
</dbReference>
<evidence type="ECO:0000313" key="8">
    <source>
        <dbReference type="Proteomes" id="UP000018951"/>
    </source>
</evidence>
<dbReference type="Proteomes" id="UP000018951">
    <property type="component" value="Unassembled WGS sequence"/>
</dbReference>